<proteinExistence type="predicted"/>
<evidence type="ECO:0000313" key="1">
    <source>
        <dbReference type="EMBL" id="KAJ1198957.1"/>
    </source>
</evidence>
<dbReference type="Proteomes" id="UP001066276">
    <property type="component" value="Chromosome 2_1"/>
</dbReference>
<keyword evidence="2" id="KW-1185">Reference proteome</keyword>
<protein>
    <submittedName>
        <fullName evidence="1">Uncharacterized protein</fullName>
    </submittedName>
</protein>
<dbReference type="EMBL" id="JANPWB010000003">
    <property type="protein sequence ID" value="KAJ1198957.1"/>
    <property type="molecule type" value="Genomic_DNA"/>
</dbReference>
<comment type="caution">
    <text evidence="1">The sequence shown here is derived from an EMBL/GenBank/DDBJ whole genome shotgun (WGS) entry which is preliminary data.</text>
</comment>
<reference evidence="1" key="1">
    <citation type="journal article" date="2022" name="bioRxiv">
        <title>Sequencing and chromosome-scale assembly of the giantPleurodeles waltlgenome.</title>
        <authorList>
            <person name="Brown T."/>
            <person name="Elewa A."/>
            <person name="Iarovenko S."/>
            <person name="Subramanian E."/>
            <person name="Araus A.J."/>
            <person name="Petzold A."/>
            <person name="Susuki M."/>
            <person name="Suzuki K.-i.T."/>
            <person name="Hayashi T."/>
            <person name="Toyoda A."/>
            <person name="Oliveira C."/>
            <person name="Osipova E."/>
            <person name="Leigh N.D."/>
            <person name="Simon A."/>
            <person name="Yun M.H."/>
        </authorList>
    </citation>
    <scope>NUCLEOTIDE SEQUENCE</scope>
    <source>
        <strain evidence="1">20211129_DDA</strain>
        <tissue evidence="1">Liver</tissue>
    </source>
</reference>
<accession>A0AAV7VDV3</accession>
<name>A0AAV7VDV3_PLEWA</name>
<sequence>MLRIIYLIEVNFLDGGTEYLCTTVFLTYTRRAWKRWKNIFTTYLLALAGDKYSPIRKGTYEDTLKKKLGELLEADVKAVGYGGKIIEIMGKQWMDISFKNRGVHGKVYVTSEGTNCGILPPHLRAAGLHGDAECVDLERSPRRARESEDDG</sequence>
<evidence type="ECO:0000313" key="2">
    <source>
        <dbReference type="Proteomes" id="UP001066276"/>
    </source>
</evidence>
<dbReference type="AlphaFoldDB" id="A0AAV7VDV3"/>
<gene>
    <name evidence="1" type="ORF">NDU88_002795</name>
</gene>
<organism evidence="1 2">
    <name type="scientific">Pleurodeles waltl</name>
    <name type="common">Iberian ribbed newt</name>
    <dbReference type="NCBI Taxonomy" id="8319"/>
    <lineage>
        <taxon>Eukaryota</taxon>
        <taxon>Metazoa</taxon>
        <taxon>Chordata</taxon>
        <taxon>Craniata</taxon>
        <taxon>Vertebrata</taxon>
        <taxon>Euteleostomi</taxon>
        <taxon>Amphibia</taxon>
        <taxon>Batrachia</taxon>
        <taxon>Caudata</taxon>
        <taxon>Salamandroidea</taxon>
        <taxon>Salamandridae</taxon>
        <taxon>Pleurodelinae</taxon>
        <taxon>Pleurodeles</taxon>
    </lineage>
</organism>